<dbReference type="EMBL" id="JACWMX010000001">
    <property type="protein sequence ID" value="MBD1391668.1"/>
    <property type="molecule type" value="Genomic_DNA"/>
</dbReference>
<dbReference type="AlphaFoldDB" id="A0A926NM00"/>
<keyword evidence="1 4" id="KW-0378">Hydrolase</keyword>
<accession>A0A926NM00</accession>
<proteinExistence type="predicted"/>
<comment type="caution">
    <text evidence="4">The sequence shown here is derived from an EMBL/GenBank/DDBJ whole genome shotgun (WGS) entry which is preliminary data.</text>
</comment>
<organism evidence="4 5">
    <name type="scientific">Mucilaginibacter glaciei</name>
    <dbReference type="NCBI Taxonomy" id="2772109"/>
    <lineage>
        <taxon>Bacteria</taxon>
        <taxon>Pseudomonadati</taxon>
        <taxon>Bacteroidota</taxon>
        <taxon>Sphingobacteriia</taxon>
        <taxon>Sphingobacteriales</taxon>
        <taxon>Sphingobacteriaceae</taxon>
        <taxon>Mucilaginibacter</taxon>
    </lineage>
</organism>
<dbReference type="InterPro" id="IPR050300">
    <property type="entry name" value="GDXG_lipolytic_enzyme"/>
</dbReference>
<evidence type="ECO:0000313" key="4">
    <source>
        <dbReference type="EMBL" id="MBD1391668.1"/>
    </source>
</evidence>
<dbReference type="RefSeq" id="WP_191159827.1">
    <property type="nucleotide sequence ID" value="NZ_JACWMX010000001.1"/>
</dbReference>
<dbReference type="SUPFAM" id="SSF53474">
    <property type="entry name" value="alpha/beta-Hydrolases"/>
    <property type="match status" value="1"/>
</dbReference>
<gene>
    <name evidence="4" type="ORF">IDJ76_01030</name>
</gene>
<dbReference type="GO" id="GO:0016787">
    <property type="term" value="F:hydrolase activity"/>
    <property type="evidence" value="ECO:0007669"/>
    <property type="project" value="UniProtKB-KW"/>
</dbReference>
<dbReference type="Gene3D" id="3.40.50.1820">
    <property type="entry name" value="alpha/beta hydrolase"/>
    <property type="match status" value="1"/>
</dbReference>
<feature type="signal peptide" evidence="2">
    <location>
        <begin position="1"/>
        <end position="21"/>
    </location>
</feature>
<protein>
    <submittedName>
        <fullName evidence="4">Alpha/beta hydrolase</fullName>
    </submittedName>
</protein>
<keyword evidence="5" id="KW-1185">Reference proteome</keyword>
<dbReference type="InterPro" id="IPR049492">
    <property type="entry name" value="BD-FAE-like_dom"/>
</dbReference>
<reference evidence="4" key="1">
    <citation type="submission" date="2020-09" db="EMBL/GenBank/DDBJ databases">
        <title>Novel species of Mucilaginibacter isolated from a glacier on the Tibetan Plateau.</title>
        <authorList>
            <person name="Liu Q."/>
            <person name="Xin Y.-H."/>
        </authorList>
    </citation>
    <scope>NUCLEOTIDE SEQUENCE</scope>
    <source>
        <strain evidence="4">ZB1P21</strain>
    </source>
</reference>
<evidence type="ECO:0000256" key="1">
    <source>
        <dbReference type="ARBA" id="ARBA00022801"/>
    </source>
</evidence>
<dbReference type="Pfam" id="PF20434">
    <property type="entry name" value="BD-FAE"/>
    <property type="match status" value="1"/>
</dbReference>
<feature type="domain" description="BD-FAE-like" evidence="3">
    <location>
        <begin position="60"/>
        <end position="212"/>
    </location>
</feature>
<evidence type="ECO:0000313" key="5">
    <source>
        <dbReference type="Proteomes" id="UP000619078"/>
    </source>
</evidence>
<keyword evidence="2" id="KW-0732">Signal</keyword>
<sequence>MFKQQLLATLLLFATTAALKAQNGAPVRYKDLVFPNVEKTADLSYGPGETKDEKKAHLFDLYQPKGDKATARPLIIWMHGGGFKYGSKNAKGVEIWSETFAQRGYVCVSINYTLSKHYPFLHVDEFLRSSYYAVQDARQAVAFFKKNYKEYNIDPDKIILGGNSAGGMIALQTAYSSNVELAKLAALPDSVAFSKQTEVTKVAGVISYWGAIYNLDWLKNARVPIVCVHGSEDRLVPLTHKDNPLYGSLSIHQKADELKIPNSFKLFKGYSHELQSHFNPIFGVSKKTKGRWLEAGQYTADFLYTAAINK</sequence>
<evidence type="ECO:0000256" key="2">
    <source>
        <dbReference type="SAM" id="SignalP"/>
    </source>
</evidence>
<dbReference type="Proteomes" id="UP000619078">
    <property type="component" value="Unassembled WGS sequence"/>
</dbReference>
<dbReference type="PANTHER" id="PTHR48081">
    <property type="entry name" value="AB HYDROLASE SUPERFAMILY PROTEIN C4A8.06C"/>
    <property type="match status" value="1"/>
</dbReference>
<feature type="chain" id="PRO_5037088539" evidence="2">
    <location>
        <begin position="22"/>
        <end position="310"/>
    </location>
</feature>
<evidence type="ECO:0000259" key="3">
    <source>
        <dbReference type="Pfam" id="PF20434"/>
    </source>
</evidence>
<name>A0A926NM00_9SPHI</name>
<dbReference type="InterPro" id="IPR029058">
    <property type="entry name" value="AB_hydrolase_fold"/>
</dbReference>